<comment type="caution">
    <text evidence="1">The sequence shown here is derived from an EMBL/GenBank/DDBJ whole genome shotgun (WGS) entry which is preliminary data.</text>
</comment>
<proteinExistence type="predicted"/>
<sequence length="211" mass="24105">MIPESEWDEAVNDGAIFQDVQDSRRAALREKNRILVLDFLNLRYTEKSKGDTTDHGMDPQCEATFTLKAWMGSIFQRPHWLSNGVAQMTLPYGQESFFSSSGQLDVCYPNKKEVYSCQHNAIWLFSSQAIGGRPLLSKGTTQRERSSREQLSSSLIKKLFVRQHDRPSRLLSMMNLSRWAYRVFLDSSISGQMFSGALLLSRQDVTLLPML</sequence>
<dbReference type="EMBL" id="CM043028">
    <property type="protein sequence ID" value="KAI4586565.1"/>
    <property type="molecule type" value="Genomic_DNA"/>
</dbReference>
<name>A0ACB9V9E9_9CETA</name>
<organism evidence="1 2">
    <name type="scientific">Ovis ammon polii x Ovis aries</name>
    <dbReference type="NCBI Taxonomy" id="2918886"/>
    <lineage>
        <taxon>Eukaryota</taxon>
        <taxon>Metazoa</taxon>
        <taxon>Chordata</taxon>
        <taxon>Craniata</taxon>
        <taxon>Vertebrata</taxon>
        <taxon>Euteleostomi</taxon>
        <taxon>Mammalia</taxon>
        <taxon>Eutheria</taxon>
        <taxon>Laurasiatheria</taxon>
        <taxon>Artiodactyla</taxon>
        <taxon>Ruminantia</taxon>
        <taxon>Pecora</taxon>
        <taxon>Bovidae</taxon>
        <taxon>Caprinae</taxon>
        <taxon>Ovis</taxon>
    </lineage>
</organism>
<reference evidence="1" key="1">
    <citation type="submission" date="2022-03" db="EMBL/GenBank/DDBJ databases">
        <title>Genomic analyses of argali, domestic sheep and their hybrids provide insights into chromosomal evolution, heterosis and genetic basis of agronomic traits.</title>
        <authorList>
            <person name="Li M."/>
        </authorList>
    </citation>
    <scope>NUCLEOTIDE SEQUENCE</scope>
    <source>
        <strain evidence="1">F1 hybrid</strain>
    </source>
</reference>
<protein>
    <submittedName>
        <fullName evidence="1">Uncharacterized protein</fullName>
    </submittedName>
</protein>
<accession>A0ACB9V9E9</accession>
<gene>
    <name evidence="1" type="ORF">MJG53_004352</name>
</gene>
<evidence type="ECO:0000313" key="2">
    <source>
        <dbReference type="Proteomes" id="UP001057279"/>
    </source>
</evidence>
<evidence type="ECO:0000313" key="1">
    <source>
        <dbReference type="EMBL" id="KAI4586565.1"/>
    </source>
</evidence>
<keyword evidence="2" id="KW-1185">Reference proteome</keyword>
<dbReference type="Proteomes" id="UP001057279">
    <property type="component" value="Linkage Group LG03"/>
</dbReference>